<proteinExistence type="predicted"/>
<dbReference type="PANTHER" id="PTHR34504">
    <property type="entry name" value="ANTITOXIN HICB"/>
    <property type="match status" value="1"/>
</dbReference>
<dbReference type="InterPro" id="IPR051404">
    <property type="entry name" value="TA_system_antitoxin"/>
</dbReference>
<dbReference type="Gene3D" id="3.30.160.250">
    <property type="match status" value="1"/>
</dbReference>
<feature type="domain" description="HicB-like antitoxin of toxin-antitoxin system" evidence="1">
    <location>
        <begin position="32"/>
        <end position="92"/>
    </location>
</feature>
<accession>A0A1I3HHD0</accession>
<dbReference type="PANTHER" id="PTHR34504:SF4">
    <property type="entry name" value="ANTITOXIN HICB"/>
    <property type="match status" value="1"/>
</dbReference>
<dbReference type="InterPro" id="IPR031807">
    <property type="entry name" value="HicB-like"/>
</dbReference>
<sequence length="102" mass="11658">MKIGETCRGGFSNTDSDRQKRYGIMARKKHTFQVLVEQDEEGWYVAECPALKGCYTQGKTYEEVMDNIRDVIELCLEELRASGQSVPTQPEIISVRRVEVVI</sequence>
<keyword evidence="3" id="KW-1185">Reference proteome</keyword>
<dbReference type="Pfam" id="PF15919">
    <property type="entry name" value="HicB_lk_antitox"/>
    <property type="match status" value="1"/>
</dbReference>
<dbReference type="EMBL" id="FOQD01000008">
    <property type="protein sequence ID" value="SFI35051.1"/>
    <property type="molecule type" value="Genomic_DNA"/>
</dbReference>
<dbReference type="InterPro" id="IPR035069">
    <property type="entry name" value="TTHA1013/TTHA0281-like"/>
</dbReference>
<organism evidence="2 3">
    <name type="scientific">Planctomicrobium piriforme</name>
    <dbReference type="NCBI Taxonomy" id="1576369"/>
    <lineage>
        <taxon>Bacteria</taxon>
        <taxon>Pseudomonadati</taxon>
        <taxon>Planctomycetota</taxon>
        <taxon>Planctomycetia</taxon>
        <taxon>Planctomycetales</taxon>
        <taxon>Planctomycetaceae</taxon>
        <taxon>Planctomicrobium</taxon>
    </lineage>
</organism>
<gene>
    <name evidence="2" type="ORF">SAMN05421753_10861</name>
</gene>
<name>A0A1I3HHD0_9PLAN</name>
<evidence type="ECO:0000313" key="2">
    <source>
        <dbReference type="EMBL" id="SFI35051.1"/>
    </source>
</evidence>
<dbReference type="AlphaFoldDB" id="A0A1I3HHD0"/>
<protein>
    <submittedName>
        <fullName evidence="2">Predicted nuclease of the RNAse H fold, HicB family</fullName>
    </submittedName>
</protein>
<evidence type="ECO:0000259" key="1">
    <source>
        <dbReference type="Pfam" id="PF15919"/>
    </source>
</evidence>
<evidence type="ECO:0000313" key="3">
    <source>
        <dbReference type="Proteomes" id="UP000199518"/>
    </source>
</evidence>
<dbReference type="SUPFAM" id="SSF143100">
    <property type="entry name" value="TTHA1013/TTHA0281-like"/>
    <property type="match status" value="1"/>
</dbReference>
<dbReference type="Proteomes" id="UP000199518">
    <property type="component" value="Unassembled WGS sequence"/>
</dbReference>
<reference evidence="3" key="1">
    <citation type="submission" date="2016-10" db="EMBL/GenBank/DDBJ databases">
        <authorList>
            <person name="Varghese N."/>
            <person name="Submissions S."/>
        </authorList>
    </citation>
    <scope>NUCLEOTIDE SEQUENCE [LARGE SCALE GENOMIC DNA]</scope>
    <source>
        <strain evidence="3">DSM 26348</strain>
    </source>
</reference>
<dbReference type="STRING" id="1576369.SAMN05421753_10861"/>